<gene>
    <name evidence="1" type="ORF">PSAKL28_39450</name>
</gene>
<dbReference type="HOGENOM" id="CLU_1359409_0_0_6"/>
<accession>A0A077FCT1</accession>
<evidence type="ECO:0000313" key="2">
    <source>
        <dbReference type="Proteomes" id="UP000028931"/>
    </source>
</evidence>
<name>A0A077FCT1_9PSED</name>
<dbReference type="KEGG" id="palk:PSAKL28_39450"/>
<dbReference type="Proteomes" id="UP000028931">
    <property type="component" value="Chromosome"/>
</dbReference>
<organism evidence="1 2">
    <name type="scientific">Pseudomonas alkylphenolica</name>
    <dbReference type="NCBI Taxonomy" id="237609"/>
    <lineage>
        <taxon>Bacteria</taxon>
        <taxon>Pseudomonadati</taxon>
        <taxon>Pseudomonadota</taxon>
        <taxon>Gammaproteobacteria</taxon>
        <taxon>Pseudomonadales</taxon>
        <taxon>Pseudomonadaceae</taxon>
        <taxon>Pseudomonas</taxon>
    </lineage>
</organism>
<dbReference type="eggNOG" id="ENOG5032S9A">
    <property type="taxonomic scope" value="Bacteria"/>
</dbReference>
<proteinExistence type="predicted"/>
<sequence>MGGRISVESVVRCSWNGWPDDRGIRTKCWLLDPPTEQLEGNPSDIKVAIRLEYVASIVAMLAPNAKLPRALRDRAALWREGAVSKEIESLEGHPYTGENYVDAYLAKSKIWMAERDVVGQLYLGESGRVFFLGLRGDLVRAAIKQDPEAIVKARYKSSVEQAHVSGEPMRLDRWKKSSHLNVAMTLYTASSGVVIGLTGNG</sequence>
<dbReference type="EMBL" id="CP009048">
    <property type="protein sequence ID" value="AIL63093.1"/>
    <property type="molecule type" value="Genomic_DNA"/>
</dbReference>
<reference evidence="1 2" key="1">
    <citation type="submission" date="2014-07" db="EMBL/GenBank/DDBJ databases">
        <authorList>
            <person name="Lee K."/>
            <person name="Lim J.Y."/>
            <person name="Hwang I."/>
        </authorList>
    </citation>
    <scope>NUCLEOTIDE SEQUENCE [LARGE SCALE GENOMIC DNA]</scope>
    <source>
        <strain evidence="1 2">KL28</strain>
    </source>
</reference>
<protein>
    <submittedName>
        <fullName evidence="1">Uncharacterized protein</fullName>
    </submittedName>
</protein>
<dbReference type="AlphaFoldDB" id="A0A077FCT1"/>
<evidence type="ECO:0000313" key="1">
    <source>
        <dbReference type="EMBL" id="AIL63093.1"/>
    </source>
</evidence>